<dbReference type="InterPro" id="IPR019734">
    <property type="entry name" value="TPR_rpt"/>
</dbReference>
<keyword evidence="4" id="KW-0732">Signal</keyword>
<name>A0A8S1RTJ0_9CILI</name>
<protein>
    <recommendedName>
        <fullName evidence="7">Tetratricopeptide repeat protein</fullName>
    </recommendedName>
</protein>
<keyword evidence="2 3" id="KW-0802">TPR repeat</keyword>
<organism evidence="5 6">
    <name type="scientific">Paramecium sonneborni</name>
    <dbReference type="NCBI Taxonomy" id="65129"/>
    <lineage>
        <taxon>Eukaryota</taxon>
        <taxon>Sar</taxon>
        <taxon>Alveolata</taxon>
        <taxon>Ciliophora</taxon>
        <taxon>Intramacronucleata</taxon>
        <taxon>Oligohymenophorea</taxon>
        <taxon>Peniculida</taxon>
        <taxon>Parameciidae</taxon>
        <taxon>Paramecium</taxon>
    </lineage>
</organism>
<accession>A0A8S1RTJ0</accession>
<dbReference type="AlphaFoldDB" id="A0A8S1RTJ0"/>
<dbReference type="Proteomes" id="UP000692954">
    <property type="component" value="Unassembled WGS sequence"/>
</dbReference>
<gene>
    <name evidence="5" type="ORF">PSON_ATCC_30995.1.T2440016</name>
</gene>
<keyword evidence="6" id="KW-1185">Reference proteome</keyword>
<feature type="signal peptide" evidence="4">
    <location>
        <begin position="1"/>
        <end position="19"/>
    </location>
</feature>
<evidence type="ECO:0000313" key="5">
    <source>
        <dbReference type="EMBL" id="CAD8129784.1"/>
    </source>
</evidence>
<comment type="caution">
    <text evidence="5">The sequence shown here is derived from an EMBL/GenBank/DDBJ whole genome shotgun (WGS) entry which is preliminary data.</text>
</comment>
<evidence type="ECO:0008006" key="7">
    <source>
        <dbReference type="Google" id="ProtNLM"/>
    </source>
</evidence>
<dbReference type="PANTHER" id="PTHR44943">
    <property type="entry name" value="CELLULOSE SYNTHASE OPERON PROTEIN C"/>
    <property type="match status" value="1"/>
</dbReference>
<evidence type="ECO:0000313" key="6">
    <source>
        <dbReference type="Proteomes" id="UP000692954"/>
    </source>
</evidence>
<dbReference type="PROSITE" id="PS50005">
    <property type="entry name" value="TPR"/>
    <property type="match status" value="1"/>
</dbReference>
<evidence type="ECO:0000256" key="3">
    <source>
        <dbReference type="PROSITE-ProRule" id="PRU00339"/>
    </source>
</evidence>
<dbReference type="InterPro" id="IPR051685">
    <property type="entry name" value="Ycf3/AcsC/BcsC/TPR_MFPF"/>
</dbReference>
<sequence>MQRFQILVLLAMCNGSGETYQLQVGPKRIWLNLEFNGQMQRKFSQFNKLIEQFLCKVNAKYEEWSKYMENMNKQLVKLSECLTQQDYQYIKQNIQLVKEWYKYFNNQEENIKQNQIVTQLQIFIQNIEIELQQGILFGQQSMRNRIKKNKRKFQINQICRNSNRPMINSLNAKSIREKSIFCYIMYINIFRQLNQINQAKDQLQFHKQKRKIVTYLEIYWIIQIQNQGRIQIIFLCYALNQEQIYQEVMEQCEKVLREEPQILHGYYGKSISLANSNKNIEAIQCIEEAFKCKCSYCVGYIKKSQCLNKVMQYKEAIICLDKALEIDPNNAATQINKGIPLNLRIIDVNINGLKQYSDEIACLDRAIQLNPSYAITYNNKGVSLENLNKDHEALANYSNSLMINQTYAQAYKNKGNLLNSLLLS</sequence>
<dbReference type="EMBL" id="CAJJDN010000244">
    <property type="protein sequence ID" value="CAD8129784.1"/>
    <property type="molecule type" value="Genomic_DNA"/>
</dbReference>
<proteinExistence type="predicted"/>
<feature type="chain" id="PRO_5035762943" description="Tetratricopeptide repeat protein" evidence="4">
    <location>
        <begin position="20"/>
        <end position="424"/>
    </location>
</feature>
<feature type="repeat" description="TPR" evidence="3">
    <location>
        <begin position="297"/>
        <end position="330"/>
    </location>
</feature>
<evidence type="ECO:0000256" key="2">
    <source>
        <dbReference type="ARBA" id="ARBA00022803"/>
    </source>
</evidence>
<evidence type="ECO:0000256" key="1">
    <source>
        <dbReference type="ARBA" id="ARBA00022737"/>
    </source>
</evidence>
<dbReference type="PANTHER" id="PTHR44943:SF4">
    <property type="entry name" value="TPR REPEAT-CONTAINING PROTEIN MJ0798"/>
    <property type="match status" value="1"/>
</dbReference>
<keyword evidence="1" id="KW-0677">Repeat</keyword>
<dbReference type="Pfam" id="PF13181">
    <property type="entry name" value="TPR_8"/>
    <property type="match status" value="1"/>
</dbReference>
<evidence type="ECO:0000256" key="4">
    <source>
        <dbReference type="SAM" id="SignalP"/>
    </source>
</evidence>
<dbReference type="SMART" id="SM00028">
    <property type="entry name" value="TPR"/>
    <property type="match status" value="2"/>
</dbReference>
<reference evidence="5" key="1">
    <citation type="submission" date="2021-01" db="EMBL/GenBank/DDBJ databases">
        <authorList>
            <consortium name="Genoscope - CEA"/>
            <person name="William W."/>
        </authorList>
    </citation>
    <scope>NUCLEOTIDE SEQUENCE</scope>
</reference>